<evidence type="ECO:0000313" key="2">
    <source>
        <dbReference type="EMBL" id="MCW8108953.1"/>
    </source>
</evidence>
<dbReference type="PANTHER" id="PTHR33507">
    <property type="entry name" value="INNER MEMBRANE PROTEIN YBBJ"/>
    <property type="match status" value="1"/>
</dbReference>
<dbReference type="InterPro" id="IPR052165">
    <property type="entry name" value="Membrane_assoc_protease"/>
</dbReference>
<keyword evidence="3" id="KW-1185">Reference proteome</keyword>
<dbReference type="EMBL" id="JAPFRD010000011">
    <property type="protein sequence ID" value="MCW8108953.1"/>
    <property type="molecule type" value="Genomic_DNA"/>
</dbReference>
<evidence type="ECO:0000256" key="1">
    <source>
        <dbReference type="SAM" id="Phobius"/>
    </source>
</evidence>
<keyword evidence="1" id="KW-0812">Transmembrane</keyword>
<proteinExistence type="predicted"/>
<dbReference type="PANTHER" id="PTHR33507:SF3">
    <property type="entry name" value="INNER MEMBRANE PROTEIN YBBJ"/>
    <property type="match status" value="1"/>
</dbReference>
<keyword evidence="1" id="KW-1133">Transmembrane helix</keyword>
<feature type="transmembrane region" description="Helical" evidence="1">
    <location>
        <begin position="57"/>
        <end position="76"/>
    </location>
</feature>
<evidence type="ECO:0008006" key="4">
    <source>
        <dbReference type="Google" id="ProtNLM"/>
    </source>
</evidence>
<dbReference type="Proteomes" id="UP001142810">
    <property type="component" value="Unassembled WGS sequence"/>
</dbReference>
<feature type="transmembrane region" description="Helical" evidence="1">
    <location>
        <begin position="12"/>
        <end position="45"/>
    </location>
</feature>
<sequence length="150" mass="16305">MLGELPQSAPAIAMLLGLGLILVDVLILGGGTIILTVAGITFLVMSGLLYTNVIQSWDVALLVFAVLVGGLSLILWKPLKNFTKNTSKKKTKTDYHGIRFDLPEDLRKGQHVPYSYSGITWQVYSDTEITAGSTVKVVDVSVGKWFVKPI</sequence>
<accession>A0ABT3P849</accession>
<organism evidence="2 3">
    <name type="scientific">Alteromonas aquimaris</name>
    <dbReference type="NCBI Taxonomy" id="2998417"/>
    <lineage>
        <taxon>Bacteria</taxon>
        <taxon>Pseudomonadati</taxon>
        <taxon>Pseudomonadota</taxon>
        <taxon>Gammaproteobacteria</taxon>
        <taxon>Alteromonadales</taxon>
        <taxon>Alteromonadaceae</taxon>
        <taxon>Alteromonas/Salinimonas group</taxon>
        <taxon>Alteromonas</taxon>
    </lineage>
</organism>
<name>A0ABT3P849_9ALTE</name>
<reference evidence="2" key="1">
    <citation type="submission" date="2022-11" db="EMBL/GenBank/DDBJ databases">
        <title>Alteromonas sp. nov., isolated from sea water of the Qingdao.</title>
        <authorList>
            <person name="Wang Q."/>
        </authorList>
    </citation>
    <scope>NUCLEOTIDE SEQUENCE</scope>
    <source>
        <strain evidence="2">ASW11-7</strain>
    </source>
</reference>
<gene>
    <name evidence="2" type="ORF">OPS25_10655</name>
</gene>
<protein>
    <recommendedName>
        <fullName evidence="4">NfeD family protein</fullName>
    </recommendedName>
</protein>
<evidence type="ECO:0000313" key="3">
    <source>
        <dbReference type="Proteomes" id="UP001142810"/>
    </source>
</evidence>
<keyword evidence="1" id="KW-0472">Membrane</keyword>
<comment type="caution">
    <text evidence="2">The sequence shown here is derived from an EMBL/GenBank/DDBJ whole genome shotgun (WGS) entry which is preliminary data.</text>
</comment>
<dbReference type="RefSeq" id="WP_265617702.1">
    <property type="nucleotide sequence ID" value="NZ_JAPFRD010000011.1"/>
</dbReference>